<protein>
    <recommendedName>
        <fullName evidence="9">Auxin response factor</fullName>
    </recommendedName>
</protein>
<evidence type="ECO:0000256" key="7">
    <source>
        <dbReference type="ARBA" id="ARBA00023242"/>
    </source>
</evidence>
<evidence type="ECO:0000313" key="12">
    <source>
        <dbReference type="EMBL" id="KAK3041437.1"/>
    </source>
</evidence>
<dbReference type="Proteomes" id="UP001188597">
    <property type="component" value="Unassembled WGS sequence"/>
</dbReference>
<name>A0AA88X7K4_9ASTE</name>
<dbReference type="InterPro" id="IPR053793">
    <property type="entry name" value="PB1-like"/>
</dbReference>
<evidence type="ECO:0000256" key="9">
    <source>
        <dbReference type="RuleBase" id="RU004561"/>
    </source>
</evidence>
<evidence type="ECO:0000256" key="6">
    <source>
        <dbReference type="ARBA" id="ARBA00023163"/>
    </source>
</evidence>
<dbReference type="InterPro" id="IPR044835">
    <property type="entry name" value="ARF_plant"/>
</dbReference>
<evidence type="ECO:0000256" key="8">
    <source>
        <dbReference type="ARBA" id="ARBA00023294"/>
    </source>
</evidence>
<dbReference type="Gene3D" id="3.10.20.90">
    <property type="entry name" value="Phosphatidylinositol 3-kinase Catalytic Subunit, Chain A, domain 1"/>
    <property type="match status" value="1"/>
</dbReference>
<gene>
    <name evidence="12" type="ORF">RJ639_000414</name>
</gene>
<dbReference type="PANTHER" id="PTHR31384">
    <property type="entry name" value="AUXIN RESPONSE FACTOR 4-RELATED"/>
    <property type="match status" value="1"/>
</dbReference>
<keyword evidence="3" id="KW-0217">Developmental protein</keyword>
<dbReference type="FunFam" id="2.30.30.1040:FF:000001">
    <property type="entry name" value="Auxin response factor"/>
    <property type="match status" value="1"/>
</dbReference>
<keyword evidence="13" id="KW-1185">Reference proteome</keyword>
<dbReference type="PROSITE" id="PS50863">
    <property type="entry name" value="B3"/>
    <property type="match status" value="1"/>
</dbReference>
<dbReference type="Pfam" id="PF02362">
    <property type="entry name" value="B3"/>
    <property type="match status" value="1"/>
</dbReference>
<proteinExistence type="inferred from homology"/>
<keyword evidence="5 9" id="KW-0238">DNA-binding</keyword>
<evidence type="ECO:0000256" key="4">
    <source>
        <dbReference type="ARBA" id="ARBA00023015"/>
    </source>
</evidence>
<dbReference type="Pfam" id="PF06507">
    <property type="entry name" value="ARF_AD"/>
    <property type="match status" value="1"/>
</dbReference>
<comment type="subcellular location">
    <subcellularLocation>
        <location evidence="1 9">Nucleus</location>
    </subcellularLocation>
</comment>
<keyword evidence="8 9" id="KW-0927">Auxin signaling pathway</keyword>
<feature type="domain" description="PB1" evidence="11">
    <location>
        <begin position="602"/>
        <end position="670"/>
    </location>
</feature>
<dbReference type="CDD" id="cd10017">
    <property type="entry name" value="B3_DNA"/>
    <property type="match status" value="1"/>
</dbReference>
<dbReference type="FunFam" id="2.40.330.10:FF:000001">
    <property type="entry name" value="Auxin response factor"/>
    <property type="match status" value="1"/>
</dbReference>
<accession>A0AA88X7K4</accession>
<dbReference type="PANTHER" id="PTHR31384:SF25">
    <property type="entry name" value="AUXIN RESPONSE FACTOR"/>
    <property type="match status" value="1"/>
</dbReference>
<organism evidence="12 13">
    <name type="scientific">Escallonia herrerae</name>
    <dbReference type="NCBI Taxonomy" id="1293975"/>
    <lineage>
        <taxon>Eukaryota</taxon>
        <taxon>Viridiplantae</taxon>
        <taxon>Streptophyta</taxon>
        <taxon>Embryophyta</taxon>
        <taxon>Tracheophyta</taxon>
        <taxon>Spermatophyta</taxon>
        <taxon>Magnoliopsida</taxon>
        <taxon>eudicotyledons</taxon>
        <taxon>Gunneridae</taxon>
        <taxon>Pentapetalae</taxon>
        <taxon>asterids</taxon>
        <taxon>campanulids</taxon>
        <taxon>Escalloniales</taxon>
        <taxon>Escalloniaceae</taxon>
        <taxon>Escallonia</taxon>
    </lineage>
</organism>
<evidence type="ECO:0000313" key="13">
    <source>
        <dbReference type="Proteomes" id="UP001188597"/>
    </source>
</evidence>
<dbReference type="SUPFAM" id="SSF101936">
    <property type="entry name" value="DNA-binding pseudobarrel domain"/>
    <property type="match status" value="1"/>
</dbReference>
<dbReference type="EMBL" id="JAVXUP010000034">
    <property type="protein sequence ID" value="KAK3041437.1"/>
    <property type="molecule type" value="Genomic_DNA"/>
</dbReference>
<dbReference type="Gene3D" id="2.40.330.10">
    <property type="entry name" value="DNA-binding pseudobarrel domain"/>
    <property type="match status" value="1"/>
</dbReference>
<sequence length="670" mass="74539">MGSWRERVEGGLSQRLPKVGAGMMTSKSCNNVDLQCPSTNKGGEVDLSQAWLACAGPLVHVPGVGDKVYYFPQGHIEQVEAYMKQDGNVEMPIYNIPSKILCKVANIQLKAEANTDEVYARVTLLPEVTVGHLEGRMREDWGPADSSTLSQPQKNRAIFFSKKLTPSDTSTHGGFSVPKRYADECFPPLDMSYQPPVQELVAKDLHGLEWHFRHIYRGQPRRHLLTSGWSVFVAAKKLLPGDACIFLRGGNGELYVGIRRARRLQTTTASLLSSLGMQHGILATAFHSFTTGSMFTVYYRPWTGCSDFIIPYDQYMKSAEIDYSVGTRFRMQFASEECPEHRFYGTVVGVEDIDCIRWPGSEWRCLKVQWDVMSEPTVRPERVSPWSIEHIGTINKKNTTVLPHPKRARSSDPSPPEFLFIVKDVYCKGILKNSLEYEHQKHSGVLQGQEIGGATNENGASAQPTFPCLTPKQDHSPTALEKQLPFEMLDPHCHGPGGDPPCLGSTTFCPPTFASCGPLMGFFTSDEREKSQAEENGSSKYMLFGIDIFNNHSELPSPQVVSSSELSSLCDVPPMDISDPSKNTSDNLPEKQCKNCCSYTNRSCTKVLKYGTALGRSVDLTRFNGYKELISELDQMFDFGGTLRDGSTDWHITYADGEGDMLLLGDCPWP</sequence>
<reference evidence="12" key="1">
    <citation type="submission" date="2022-12" db="EMBL/GenBank/DDBJ databases">
        <title>Draft genome assemblies for two species of Escallonia (Escalloniales).</title>
        <authorList>
            <person name="Chanderbali A."/>
            <person name="Dervinis C."/>
            <person name="Anghel I."/>
            <person name="Soltis D."/>
            <person name="Soltis P."/>
            <person name="Zapata F."/>
        </authorList>
    </citation>
    <scope>NUCLEOTIDE SEQUENCE</scope>
    <source>
        <strain evidence="12">UCBG64.0493</strain>
        <tissue evidence="12">Leaf</tissue>
    </source>
</reference>
<keyword evidence="4 9" id="KW-0805">Transcription regulation</keyword>
<dbReference type="GO" id="GO:0003677">
    <property type="term" value="F:DNA binding"/>
    <property type="evidence" value="ECO:0007669"/>
    <property type="project" value="UniProtKB-KW"/>
</dbReference>
<evidence type="ECO:0000259" key="11">
    <source>
        <dbReference type="PROSITE" id="PS51745"/>
    </source>
</evidence>
<dbReference type="SUPFAM" id="SSF54277">
    <property type="entry name" value="CAD &amp; PB1 domains"/>
    <property type="match status" value="1"/>
</dbReference>
<keyword evidence="6 9" id="KW-0804">Transcription</keyword>
<feature type="domain" description="TF-B3" evidence="10">
    <location>
        <begin position="160"/>
        <end position="262"/>
    </location>
</feature>
<evidence type="ECO:0000256" key="2">
    <source>
        <dbReference type="ARBA" id="ARBA00007853"/>
    </source>
</evidence>
<dbReference type="InterPro" id="IPR010525">
    <property type="entry name" value="ARF_dom"/>
</dbReference>
<evidence type="ECO:0000256" key="3">
    <source>
        <dbReference type="ARBA" id="ARBA00022473"/>
    </source>
</evidence>
<evidence type="ECO:0000259" key="10">
    <source>
        <dbReference type="PROSITE" id="PS50863"/>
    </source>
</evidence>
<dbReference type="AlphaFoldDB" id="A0AA88X7K4"/>
<evidence type="ECO:0000256" key="1">
    <source>
        <dbReference type="ARBA" id="ARBA00004123"/>
    </source>
</evidence>
<evidence type="ECO:0000256" key="5">
    <source>
        <dbReference type="ARBA" id="ARBA00023125"/>
    </source>
</evidence>
<comment type="function">
    <text evidence="9">Auxin response factors (ARFs) are transcriptional factors that bind specifically to the DNA sequence 5'-TGTCTC-3' found in the auxin-responsive promoter elements (AuxREs).</text>
</comment>
<dbReference type="InterPro" id="IPR003340">
    <property type="entry name" value="B3_DNA-bd"/>
</dbReference>
<comment type="caution">
    <text evidence="12">The sequence shown here is derived from an EMBL/GenBank/DDBJ whole genome shotgun (WGS) entry which is preliminary data.</text>
</comment>
<dbReference type="GO" id="GO:0005634">
    <property type="term" value="C:nucleus"/>
    <property type="evidence" value="ECO:0007669"/>
    <property type="project" value="UniProtKB-SubCell"/>
</dbReference>
<dbReference type="Gene3D" id="2.30.30.1040">
    <property type="match status" value="1"/>
</dbReference>
<dbReference type="PROSITE" id="PS51745">
    <property type="entry name" value="PB1"/>
    <property type="match status" value="1"/>
</dbReference>
<comment type="similarity">
    <text evidence="2 9">Belongs to the ARF family.</text>
</comment>
<dbReference type="InterPro" id="IPR015300">
    <property type="entry name" value="DNA-bd_pseudobarrel_sf"/>
</dbReference>
<dbReference type="SMART" id="SM01019">
    <property type="entry name" value="B3"/>
    <property type="match status" value="1"/>
</dbReference>
<comment type="subunit">
    <text evidence="9">Homodimers and heterodimers.</text>
</comment>
<keyword evidence="7 9" id="KW-0539">Nucleus</keyword>
<dbReference type="GO" id="GO:0009734">
    <property type="term" value="P:auxin-activated signaling pathway"/>
    <property type="evidence" value="ECO:0007669"/>
    <property type="project" value="UniProtKB-KW"/>
</dbReference>
<dbReference type="GO" id="GO:0006355">
    <property type="term" value="P:regulation of DNA-templated transcription"/>
    <property type="evidence" value="ECO:0007669"/>
    <property type="project" value="InterPro"/>
</dbReference>